<gene>
    <name evidence="14" type="ORF">ABID41_002822</name>
</gene>
<evidence type="ECO:0000256" key="10">
    <source>
        <dbReference type="ARBA" id="ARBA00022840"/>
    </source>
</evidence>
<evidence type="ECO:0000313" key="14">
    <source>
        <dbReference type="EMBL" id="MET3527704.1"/>
    </source>
</evidence>
<comment type="caution">
    <text evidence="14">The sequence shown here is derived from an EMBL/GenBank/DDBJ whole genome shotgun (WGS) entry which is preliminary data.</text>
</comment>
<dbReference type="PROSITE" id="PS50113">
    <property type="entry name" value="PAC"/>
    <property type="match status" value="1"/>
</dbReference>
<evidence type="ECO:0000256" key="11">
    <source>
        <dbReference type="ARBA" id="ARBA00023026"/>
    </source>
</evidence>
<dbReference type="Gene3D" id="2.10.70.100">
    <property type="match status" value="1"/>
</dbReference>
<evidence type="ECO:0000256" key="6">
    <source>
        <dbReference type="ARBA" id="ARBA00022679"/>
    </source>
</evidence>
<proteinExistence type="predicted"/>
<feature type="domain" description="PAS" evidence="12">
    <location>
        <begin position="306"/>
        <end position="377"/>
    </location>
</feature>
<evidence type="ECO:0000256" key="1">
    <source>
        <dbReference type="ARBA" id="ARBA00000085"/>
    </source>
</evidence>
<evidence type="ECO:0000259" key="12">
    <source>
        <dbReference type="PROSITE" id="PS50112"/>
    </source>
</evidence>
<dbReference type="SMART" id="SM00911">
    <property type="entry name" value="HWE_HK"/>
    <property type="match status" value="1"/>
</dbReference>
<dbReference type="InterPro" id="IPR011102">
    <property type="entry name" value="Sig_transdc_His_kinase_HWE"/>
</dbReference>
<dbReference type="Proteomes" id="UP001549110">
    <property type="component" value="Unassembled WGS sequence"/>
</dbReference>
<dbReference type="Pfam" id="PF07536">
    <property type="entry name" value="HWE_HK"/>
    <property type="match status" value="1"/>
</dbReference>
<protein>
    <recommendedName>
        <fullName evidence="2">histidine kinase</fullName>
        <ecNumber evidence="2">2.7.13.3</ecNumber>
    </recommendedName>
</protein>
<keyword evidence="10" id="KW-0067">ATP-binding</keyword>
<evidence type="ECO:0000256" key="7">
    <source>
        <dbReference type="ARBA" id="ARBA00022737"/>
    </source>
</evidence>
<reference evidence="14 15" key="1">
    <citation type="submission" date="2024-06" db="EMBL/GenBank/DDBJ databases">
        <title>Genomic Encyclopedia of Type Strains, Phase IV (KMG-IV): sequencing the most valuable type-strain genomes for metagenomic binning, comparative biology and taxonomic classification.</title>
        <authorList>
            <person name="Goeker M."/>
        </authorList>
    </citation>
    <scope>NUCLEOTIDE SEQUENCE [LARGE SCALE GENOMIC DNA]</scope>
    <source>
        <strain evidence="14 15">DSM 17809</strain>
    </source>
</reference>
<dbReference type="PANTHER" id="PTHR41523:SF7">
    <property type="entry name" value="HISTIDINE KINASE"/>
    <property type="match status" value="1"/>
</dbReference>
<feature type="domain" description="PAC" evidence="13">
    <location>
        <begin position="382"/>
        <end position="435"/>
    </location>
</feature>
<dbReference type="CDD" id="cd00130">
    <property type="entry name" value="PAS"/>
    <property type="match status" value="1"/>
</dbReference>
<evidence type="ECO:0000256" key="8">
    <source>
        <dbReference type="ARBA" id="ARBA00022741"/>
    </source>
</evidence>
<keyword evidence="11" id="KW-0843">Virulence</keyword>
<keyword evidence="3" id="KW-0597">Phosphoprotein</keyword>
<dbReference type="PANTHER" id="PTHR41523">
    <property type="entry name" value="TWO-COMPONENT SYSTEM SENSOR PROTEIN"/>
    <property type="match status" value="1"/>
</dbReference>
<evidence type="ECO:0000256" key="9">
    <source>
        <dbReference type="ARBA" id="ARBA00022777"/>
    </source>
</evidence>
<keyword evidence="6" id="KW-0808">Transferase</keyword>
<dbReference type="Gene3D" id="3.30.450.20">
    <property type="entry name" value="PAS domain"/>
    <property type="match status" value="3"/>
</dbReference>
<dbReference type="InterPro" id="IPR013655">
    <property type="entry name" value="PAS_fold_3"/>
</dbReference>
<evidence type="ECO:0000259" key="13">
    <source>
        <dbReference type="PROSITE" id="PS50113"/>
    </source>
</evidence>
<dbReference type="PROSITE" id="PS50112">
    <property type="entry name" value="PAS"/>
    <property type="match status" value="1"/>
</dbReference>
<dbReference type="Gene3D" id="3.30.565.10">
    <property type="entry name" value="Histidine kinase-like ATPase, C-terminal domain"/>
    <property type="match status" value="1"/>
</dbReference>
<comment type="catalytic activity">
    <reaction evidence="1">
        <text>ATP + protein L-histidine = ADP + protein N-phospho-L-histidine.</text>
        <dbReference type="EC" id="2.7.13.3"/>
    </reaction>
</comment>
<dbReference type="SUPFAM" id="SSF55785">
    <property type="entry name" value="PYP-like sensor domain (PAS domain)"/>
    <property type="match status" value="2"/>
</dbReference>
<dbReference type="InterPro" id="IPR036890">
    <property type="entry name" value="HATPase_C_sf"/>
</dbReference>
<dbReference type="SMART" id="SM00091">
    <property type="entry name" value="PAS"/>
    <property type="match status" value="1"/>
</dbReference>
<dbReference type="NCBIfam" id="TIGR00229">
    <property type="entry name" value="sensory_box"/>
    <property type="match status" value="1"/>
</dbReference>
<keyword evidence="7" id="KW-0677">Repeat</keyword>
<evidence type="ECO:0000313" key="15">
    <source>
        <dbReference type="Proteomes" id="UP001549110"/>
    </source>
</evidence>
<keyword evidence="4" id="KW-0285">Flavoprotein</keyword>
<dbReference type="InterPro" id="IPR000700">
    <property type="entry name" value="PAS-assoc_C"/>
</dbReference>
<dbReference type="EC" id="2.7.13.3" evidence="2"/>
<keyword evidence="9" id="KW-0418">Kinase</keyword>
<dbReference type="Pfam" id="PF08448">
    <property type="entry name" value="PAS_4"/>
    <property type="match status" value="1"/>
</dbReference>
<evidence type="ECO:0000256" key="2">
    <source>
        <dbReference type="ARBA" id="ARBA00012438"/>
    </source>
</evidence>
<dbReference type="InterPro" id="IPR013656">
    <property type="entry name" value="PAS_4"/>
</dbReference>
<dbReference type="RefSeq" id="WP_354297886.1">
    <property type="nucleotide sequence ID" value="NZ_JBEPLU010000002.1"/>
</dbReference>
<keyword evidence="8" id="KW-0547">Nucleotide-binding</keyword>
<sequence length="632" mass="69809">MVSRVPPDSSTLDFLQDGGEMGVLIRAHDWARTPLGAPRGWPQSLKTIVRLLLTTRHPMVVWWGPELIQIYNDAYSLSIGPERHPSTLGQRAKDCWAETWPVIGPQIEQVMSGGPGTWHENQLAPITRNGHLEEVYWTYSFSPIHDEAARNAVGGVLVVCSETTEIVLAQKRRTEEAERWWRIFEQAPSFIGIMRGPEHVHEFVNASHRRLFNSQSWLGRPVREAFPEIADQGFFELLDQVYETGERLVFAATPVRYHRAPDAPEETRYLDFVYAPIIEDGQVTGIFCEGFDVTEAICATKALRDSEEQLRLASEAAEVGFWDLDVPSDTLFLSPRIRKMFGLPQDTPLTPRDVAACIHPGDVDRVSAAFAAALDPKSCALYDVEFRTIGREDRVVRWVAMKGRGIFEPDGRCVRVVGAALDITSRKTTEAHLRLMVNELNHRVKNSLAIVQAIAAQTLRGDAVPDEVREAFTDRLLALSKAHDVLTDERWVGASLHDLARQAAEPYETDGAGRFVIEGPPVNLNPKSAIAVALAFHELATNAAKYGALSTPEGKVSIRWSTRTDAEGTHLHLTWQETGGPQVSAPTTTGFGARLLTKGLAAELRGAVDLAYPPSGVTCTIDALVTDRPAAA</sequence>
<evidence type="ECO:0000256" key="5">
    <source>
        <dbReference type="ARBA" id="ARBA00022643"/>
    </source>
</evidence>
<dbReference type="Pfam" id="PF08447">
    <property type="entry name" value="PAS_3"/>
    <property type="match status" value="1"/>
</dbReference>
<evidence type="ECO:0000256" key="4">
    <source>
        <dbReference type="ARBA" id="ARBA00022630"/>
    </source>
</evidence>
<dbReference type="EMBL" id="JBEPLU010000002">
    <property type="protein sequence ID" value="MET3527704.1"/>
    <property type="molecule type" value="Genomic_DNA"/>
</dbReference>
<evidence type="ECO:0000256" key="3">
    <source>
        <dbReference type="ARBA" id="ARBA00022553"/>
    </source>
</evidence>
<keyword evidence="5" id="KW-0288">FMN</keyword>
<keyword evidence="15" id="KW-1185">Reference proteome</keyword>
<dbReference type="InterPro" id="IPR035965">
    <property type="entry name" value="PAS-like_dom_sf"/>
</dbReference>
<name>A0ABV2EKX2_9CAUL</name>
<organism evidence="14 15">
    <name type="scientific">Phenylobacterium koreense</name>
    <dbReference type="NCBI Taxonomy" id="266125"/>
    <lineage>
        <taxon>Bacteria</taxon>
        <taxon>Pseudomonadati</taxon>
        <taxon>Pseudomonadota</taxon>
        <taxon>Alphaproteobacteria</taxon>
        <taxon>Caulobacterales</taxon>
        <taxon>Caulobacteraceae</taxon>
        <taxon>Phenylobacterium</taxon>
    </lineage>
</organism>
<dbReference type="InterPro" id="IPR000014">
    <property type="entry name" value="PAS"/>
</dbReference>
<accession>A0ABV2EKX2</accession>